<dbReference type="InterPro" id="IPR051461">
    <property type="entry name" value="UPF0750_membrane"/>
</dbReference>
<evidence type="ECO:0000256" key="2">
    <source>
        <dbReference type="ARBA" id="ARBA00022475"/>
    </source>
</evidence>
<dbReference type="InterPro" id="IPR015867">
    <property type="entry name" value="N-reg_PII/ATP_PRibTrfase_C"/>
</dbReference>
<organism evidence="8 9">
    <name type="scientific">Weissella bombi</name>
    <dbReference type="NCBI Taxonomy" id="1505725"/>
    <lineage>
        <taxon>Bacteria</taxon>
        <taxon>Bacillati</taxon>
        <taxon>Bacillota</taxon>
        <taxon>Bacilli</taxon>
        <taxon>Lactobacillales</taxon>
        <taxon>Lactobacillaceae</taxon>
        <taxon>Weissella</taxon>
    </lineage>
</organism>
<dbReference type="PANTHER" id="PTHR33545:SF5">
    <property type="entry name" value="UPF0750 MEMBRANE PROTEIN YITT"/>
    <property type="match status" value="1"/>
</dbReference>
<feature type="domain" description="DUF2179" evidence="7">
    <location>
        <begin position="231"/>
        <end position="286"/>
    </location>
</feature>
<dbReference type="PIRSF" id="PIRSF006483">
    <property type="entry name" value="Membrane_protein_YitT"/>
    <property type="match status" value="1"/>
</dbReference>
<reference evidence="9" key="1">
    <citation type="submission" date="2016-08" db="EMBL/GenBank/DDBJ databases">
        <authorList>
            <person name="Varghese N."/>
            <person name="Submissions Spin"/>
        </authorList>
    </citation>
    <scope>NUCLEOTIDE SEQUENCE [LARGE SCALE GENOMIC DNA]</scope>
    <source>
        <strain evidence="9">R-53094</strain>
    </source>
</reference>
<dbReference type="CDD" id="cd16380">
    <property type="entry name" value="YitT_C"/>
    <property type="match status" value="1"/>
</dbReference>
<evidence type="ECO:0000313" key="9">
    <source>
        <dbReference type="Proteomes" id="UP000199268"/>
    </source>
</evidence>
<evidence type="ECO:0000256" key="6">
    <source>
        <dbReference type="SAM" id="Phobius"/>
    </source>
</evidence>
<dbReference type="OrthoDB" id="2417289at2"/>
<dbReference type="GO" id="GO:0005886">
    <property type="term" value="C:plasma membrane"/>
    <property type="evidence" value="ECO:0007669"/>
    <property type="project" value="UniProtKB-SubCell"/>
</dbReference>
<keyword evidence="9" id="KW-1185">Reference proteome</keyword>
<evidence type="ECO:0000256" key="4">
    <source>
        <dbReference type="ARBA" id="ARBA00022989"/>
    </source>
</evidence>
<evidence type="ECO:0000256" key="1">
    <source>
        <dbReference type="ARBA" id="ARBA00004651"/>
    </source>
</evidence>
<dbReference type="Proteomes" id="UP000199268">
    <property type="component" value="Unassembled WGS sequence"/>
</dbReference>
<dbReference type="InterPro" id="IPR019264">
    <property type="entry name" value="DUF2179"/>
</dbReference>
<dbReference type="InterPro" id="IPR003740">
    <property type="entry name" value="YitT"/>
</dbReference>
<keyword evidence="4 6" id="KW-1133">Transmembrane helix</keyword>
<evidence type="ECO:0000259" key="7">
    <source>
        <dbReference type="Pfam" id="PF10035"/>
    </source>
</evidence>
<keyword evidence="2" id="KW-1003">Cell membrane</keyword>
<dbReference type="EMBL" id="FMAO01000014">
    <property type="protein sequence ID" value="SCC09505.1"/>
    <property type="molecule type" value="Genomic_DNA"/>
</dbReference>
<dbReference type="RefSeq" id="WP_092463575.1">
    <property type="nucleotide sequence ID" value="NZ_BJEE01000004.1"/>
</dbReference>
<accession>A0A1C4BRI1</accession>
<feature type="transmembrane region" description="Helical" evidence="6">
    <location>
        <begin position="21"/>
        <end position="42"/>
    </location>
</feature>
<name>A0A1C4BRI1_9LACO</name>
<feature type="transmembrane region" description="Helical" evidence="6">
    <location>
        <begin position="158"/>
        <end position="178"/>
    </location>
</feature>
<sequence>MGQLKQYVNHHKYSTRIGSAMVYAVASAIALNFFWTPGHIYSSGFTGLAQLLNTLIQKLFDVSIPVGAWLVILNLPLILLAYRKIGKRFAFFTGLAILLAALAMNWIKQPTHLWTEDPLAMAIFGGAINGFGTGFALRNGLSTGGLDIIGILVRRKTGAKMGAVNLTFNFFILVASGLMFGVQYALFTAIGLVINARVIDLVYTRQQKMQVMIVTENPEQVITEIQDELHRGITIVHHAEGGYNHHNKEILFTVISMYEQFELHEAIFKADPTAWASLWRVDRIFGGFYEPKL</sequence>
<dbReference type="Pfam" id="PF10035">
    <property type="entry name" value="DUF2179"/>
    <property type="match status" value="1"/>
</dbReference>
<keyword evidence="3 6" id="KW-0812">Transmembrane</keyword>
<dbReference type="Gene3D" id="3.30.70.120">
    <property type="match status" value="1"/>
</dbReference>
<keyword evidence="5 6" id="KW-0472">Membrane</keyword>
<feature type="transmembrane region" description="Helical" evidence="6">
    <location>
        <begin position="119"/>
        <end position="137"/>
    </location>
</feature>
<dbReference type="STRING" id="1505725.GA0061074_11428"/>
<feature type="transmembrane region" description="Helical" evidence="6">
    <location>
        <begin position="62"/>
        <end position="82"/>
    </location>
</feature>
<evidence type="ECO:0000256" key="5">
    <source>
        <dbReference type="ARBA" id="ARBA00023136"/>
    </source>
</evidence>
<protein>
    <submittedName>
        <fullName evidence="8">Uncharacterized membrane-anchored protein YitT, contains DUF161 and DUF2179 domains</fullName>
    </submittedName>
</protein>
<proteinExistence type="predicted"/>
<dbReference type="PANTHER" id="PTHR33545">
    <property type="entry name" value="UPF0750 MEMBRANE PROTEIN YITT-RELATED"/>
    <property type="match status" value="1"/>
</dbReference>
<dbReference type="Pfam" id="PF02588">
    <property type="entry name" value="YitT_membrane"/>
    <property type="match status" value="1"/>
</dbReference>
<gene>
    <name evidence="8" type="ORF">GA0061074_11428</name>
</gene>
<evidence type="ECO:0000256" key="3">
    <source>
        <dbReference type="ARBA" id="ARBA00022692"/>
    </source>
</evidence>
<comment type="subcellular location">
    <subcellularLocation>
        <location evidence="1">Cell membrane</location>
        <topology evidence="1">Multi-pass membrane protein</topology>
    </subcellularLocation>
</comment>
<dbReference type="AlphaFoldDB" id="A0A1C4BRI1"/>
<evidence type="ECO:0000313" key="8">
    <source>
        <dbReference type="EMBL" id="SCC09505.1"/>
    </source>
</evidence>
<feature type="transmembrane region" description="Helical" evidence="6">
    <location>
        <begin position="89"/>
        <end position="107"/>
    </location>
</feature>